<feature type="transmembrane region" description="Helical" evidence="2">
    <location>
        <begin position="51"/>
        <end position="74"/>
    </location>
</feature>
<dbReference type="InterPro" id="IPR008979">
    <property type="entry name" value="Galactose-bd-like_sf"/>
</dbReference>
<keyword evidence="2" id="KW-0812">Transmembrane</keyword>
<keyword evidence="2" id="KW-1133">Transmembrane helix</keyword>
<dbReference type="RefSeq" id="WP_147456949.1">
    <property type="nucleotide sequence ID" value="NZ_RBKT01000001.1"/>
</dbReference>
<dbReference type="SUPFAM" id="SSF49785">
    <property type="entry name" value="Galactose-binding domain-like"/>
    <property type="match status" value="1"/>
</dbReference>
<evidence type="ECO:0000313" key="4">
    <source>
        <dbReference type="Proteomes" id="UP000277671"/>
    </source>
</evidence>
<feature type="compositionally biased region" description="Low complexity" evidence="1">
    <location>
        <begin position="104"/>
        <end position="126"/>
    </location>
</feature>
<dbReference type="Gene3D" id="2.60.120.260">
    <property type="entry name" value="Galactose-binding domain-like"/>
    <property type="match status" value="1"/>
</dbReference>
<gene>
    <name evidence="3" type="ORF">BDK92_1918</name>
</gene>
<comment type="caution">
    <text evidence="3">The sequence shown here is derived from an EMBL/GenBank/DDBJ whole genome shotgun (WGS) entry which is preliminary data.</text>
</comment>
<accession>A0A495JFE7</accession>
<keyword evidence="4" id="KW-1185">Reference proteome</keyword>
<evidence type="ECO:0000256" key="1">
    <source>
        <dbReference type="SAM" id="MobiDB-lite"/>
    </source>
</evidence>
<evidence type="ECO:0000256" key="2">
    <source>
        <dbReference type="SAM" id="Phobius"/>
    </source>
</evidence>
<dbReference type="EMBL" id="RBKT01000001">
    <property type="protein sequence ID" value="RKR87627.1"/>
    <property type="molecule type" value="Genomic_DNA"/>
</dbReference>
<evidence type="ECO:0008006" key="5">
    <source>
        <dbReference type="Google" id="ProtNLM"/>
    </source>
</evidence>
<evidence type="ECO:0000313" key="3">
    <source>
        <dbReference type="EMBL" id="RKR87627.1"/>
    </source>
</evidence>
<dbReference type="AlphaFoldDB" id="A0A495JFE7"/>
<dbReference type="Proteomes" id="UP000277671">
    <property type="component" value="Unassembled WGS sequence"/>
</dbReference>
<name>A0A495JFE7_9ACTN</name>
<proteinExistence type="predicted"/>
<protein>
    <recommendedName>
        <fullName evidence="5">CBM6 domain-containing protein</fullName>
    </recommendedName>
</protein>
<dbReference type="OrthoDB" id="3399123at2"/>
<sequence>MRSGDAGRSLRPGATKVGRDGFYGNSIRRAAGERNYRGIHKVRDGGGLSGFGYVLMAMTVLGVIAATGLVLWAATLPPAQASGESALGAPSLSPLVGPTGEQGSPGPSVTAPVTPTPTRSRSTTSPEAIRPTSDPGATTPRPAESRGAPPTSPTAQPFPQIVIQAEDPRNELLGAQVVRCGTCDGGYRVRYIGDGNHLVMHAQVPVAGPRTMGVVYESDGPRTLMVSVNGGPPQVRQVTGGSWETPALVTFQIVLPSGSVDIRFYSDAGPGADVDKVIIQ</sequence>
<feature type="region of interest" description="Disordered" evidence="1">
    <location>
        <begin position="81"/>
        <end position="156"/>
    </location>
</feature>
<organism evidence="3 4">
    <name type="scientific">Micromonospora pisi</name>
    <dbReference type="NCBI Taxonomy" id="589240"/>
    <lineage>
        <taxon>Bacteria</taxon>
        <taxon>Bacillati</taxon>
        <taxon>Actinomycetota</taxon>
        <taxon>Actinomycetes</taxon>
        <taxon>Micromonosporales</taxon>
        <taxon>Micromonosporaceae</taxon>
        <taxon>Micromonospora</taxon>
    </lineage>
</organism>
<keyword evidence="2" id="KW-0472">Membrane</keyword>
<reference evidence="3 4" key="1">
    <citation type="submission" date="2018-10" db="EMBL/GenBank/DDBJ databases">
        <title>Sequencing the genomes of 1000 actinobacteria strains.</title>
        <authorList>
            <person name="Klenk H.-P."/>
        </authorList>
    </citation>
    <scope>NUCLEOTIDE SEQUENCE [LARGE SCALE GENOMIC DNA]</scope>
    <source>
        <strain evidence="3 4">DSM 45175</strain>
    </source>
</reference>